<protein>
    <recommendedName>
        <fullName evidence="1">SnoaL-like domain-containing protein</fullName>
    </recommendedName>
</protein>
<dbReference type="InterPro" id="IPR046860">
    <property type="entry name" value="SnoaL_5"/>
</dbReference>
<dbReference type="InterPro" id="IPR032710">
    <property type="entry name" value="NTF2-like_dom_sf"/>
</dbReference>
<dbReference type="Gene3D" id="3.10.450.50">
    <property type="match status" value="1"/>
</dbReference>
<evidence type="ECO:0000313" key="3">
    <source>
        <dbReference type="Proteomes" id="UP000198711"/>
    </source>
</evidence>
<evidence type="ECO:0000313" key="2">
    <source>
        <dbReference type="EMBL" id="SDW34179.1"/>
    </source>
</evidence>
<name>A0A8X8I9N2_9BACT</name>
<dbReference type="EMBL" id="FNNO01000002">
    <property type="protein sequence ID" value="SDW34179.1"/>
    <property type="molecule type" value="Genomic_DNA"/>
</dbReference>
<proteinExistence type="predicted"/>
<keyword evidence="3" id="KW-1185">Reference proteome</keyword>
<organism evidence="2 3">
    <name type="scientific">Hydrobacter penzbergensis</name>
    <dbReference type="NCBI Taxonomy" id="1235997"/>
    <lineage>
        <taxon>Bacteria</taxon>
        <taxon>Pseudomonadati</taxon>
        <taxon>Bacteroidota</taxon>
        <taxon>Chitinophagia</taxon>
        <taxon>Chitinophagales</taxon>
        <taxon>Chitinophagaceae</taxon>
        <taxon>Hydrobacter</taxon>
    </lineage>
</organism>
<sequence length="120" mass="13453">MNTSKIAARLAELCRQGQFETAQKELYANDAISIEPHATPAFEKETHGLDAIIKKGHKFESMVEQMHSFTVSEPLVAGNSFAVIMGMDVTMKGHDRMNMSELCVYEVNKEGKIVSERFLM</sequence>
<dbReference type="Proteomes" id="UP000198711">
    <property type="component" value="Unassembled WGS sequence"/>
</dbReference>
<dbReference type="RefSeq" id="WP_092722060.1">
    <property type="nucleotide sequence ID" value="NZ_FNNO01000002.1"/>
</dbReference>
<reference evidence="2 3" key="1">
    <citation type="submission" date="2016-10" db="EMBL/GenBank/DDBJ databases">
        <authorList>
            <person name="Varghese N."/>
            <person name="Submissions S."/>
        </authorList>
    </citation>
    <scope>NUCLEOTIDE SEQUENCE [LARGE SCALE GENOMIC DNA]</scope>
    <source>
        <strain evidence="2 3">DSM 25353</strain>
    </source>
</reference>
<evidence type="ECO:0000259" key="1">
    <source>
        <dbReference type="Pfam" id="PF20409"/>
    </source>
</evidence>
<gene>
    <name evidence="2" type="ORF">SAMN05444410_10241</name>
</gene>
<dbReference type="Pfam" id="PF20409">
    <property type="entry name" value="SnoaL_5"/>
    <property type="match status" value="1"/>
</dbReference>
<comment type="caution">
    <text evidence="2">The sequence shown here is derived from an EMBL/GenBank/DDBJ whole genome shotgun (WGS) entry which is preliminary data.</text>
</comment>
<dbReference type="SUPFAM" id="SSF54427">
    <property type="entry name" value="NTF2-like"/>
    <property type="match status" value="1"/>
</dbReference>
<dbReference type="AlphaFoldDB" id="A0A8X8I9N2"/>
<feature type="domain" description="SnoaL-like" evidence="1">
    <location>
        <begin position="1"/>
        <end position="119"/>
    </location>
</feature>
<accession>A0A8X8I9N2</accession>